<evidence type="ECO:0000256" key="4">
    <source>
        <dbReference type="ARBA" id="ARBA00022452"/>
    </source>
</evidence>
<proteinExistence type="inferred from homology"/>
<evidence type="ECO:0000259" key="14">
    <source>
        <dbReference type="Pfam" id="PF07715"/>
    </source>
</evidence>
<feature type="chain" id="PRO_5045800680" evidence="12">
    <location>
        <begin position="26"/>
        <end position="967"/>
    </location>
</feature>
<dbReference type="EMBL" id="JAQQXT010000002">
    <property type="protein sequence ID" value="MDC8770880.1"/>
    <property type="molecule type" value="Genomic_DNA"/>
</dbReference>
<dbReference type="RefSeq" id="WP_273599249.1">
    <property type="nucleotide sequence ID" value="NZ_JAQQXT010000002.1"/>
</dbReference>
<evidence type="ECO:0000256" key="9">
    <source>
        <dbReference type="ARBA" id="ARBA00023237"/>
    </source>
</evidence>
<keyword evidence="4 10" id="KW-1134">Transmembrane beta strand</keyword>
<keyword evidence="3 10" id="KW-0813">Transport</keyword>
<reference evidence="15 16" key="1">
    <citation type="submission" date="2022-10" db="EMBL/GenBank/DDBJ databases">
        <title>Paucibacter sp. hw1 Genome sequencing.</title>
        <authorList>
            <person name="Park S."/>
        </authorList>
    </citation>
    <scope>NUCLEOTIDE SEQUENCE [LARGE SCALE GENOMIC DNA]</scope>
    <source>
        <strain evidence="16">hw1</strain>
    </source>
</reference>
<evidence type="ECO:0000313" key="16">
    <source>
        <dbReference type="Proteomes" id="UP001221189"/>
    </source>
</evidence>
<feature type="domain" description="TonB-dependent receptor-like beta-barrel" evidence="13">
    <location>
        <begin position="528"/>
        <end position="928"/>
    </location>
</feature>
<evidence type="ECO:0000256" key="11">
    <source>
        <dbReference type="RuleBase" id="RU003357"/>
    </source>
</evidence>
<keyword evidence="16" id="KW-1185">Reference proteome</keyword>
<evidence type="ECO:0000256" key="3">
    <source>
        <dbReference type="ARBA" id="ARBA00022448"/>
    </source>
</evidence>
<evidence type="ECO:0000256" key="2">
    <source>
        <dbReference type="ARBA" id="ARBA00009810"/>
    </source>
</evidence>
<dbReference type="Pfam" id="PF00593">
    <property type="entry name" value="TonB_dep_Rec_b-barrel"/>
    <property type="match status" value="1"/>
</dbReference>
<gene>
    <name evidence="15" type="ORF">PRZ03_04795</name>
</gene>
<dbReference type="Gene3D" id="2.170.130.10">
    <property type="entry name" value="TonB-dependent receptor, plug domain"/>
    <property type="match status" value="1"/>
</dbReference>
<evidence type="ECO:0000259" key="13">
    <source>
        <dbReference type="Pfam" id="PF00593"/>
    </source>
</evidence>
<comment type="caution">
    <text evidence="15">The sequence shown here is derived from an EMBL/GenBank/DDBJ whole genome shotgun (WGS) entry which is preliminary data.</text>
</comment>
<accession>A0ABT5KD07</accession>
<keyword evidence="7 10" id="KW-0472">Membrane</keyword>
<comment type="subcellular location">
    <subcellularLocation>
        <location evidence="1 10">Cell outer membrane</location>
        <topology evidence="1 10">Multi-pass membrane protein</topology>
    </subcellularLocation>
</comment>
<dbReference type="Gene3D" id="2.40.170.20">
    <property type="entry name" value="TonB-dependent receptor, beta-barrel domain"/>
    <property type="match status" value="1"/>
</dbReference>
<dbReference type="InterPro" id="IPR012910">
    <property type="entry name" value="Plug_dom"/>
</dbReference>
<comment type="similarity">
    <text evidence="2 10 11">Belongs to the TonB-dependent receptor family.</text>
</comment>
<sequence length="967" mass="103645">MFQRKRINVAVLLALGSALSGVAMAQESLQRVEVTGSRIRTIDTESTSPIIVLSAESIRADGIRTAEGLLNNLPQVMADFGGSVSNGASGTATVNLRNLGSSRTLVLINGRRMPAGSPRNVAADLNQIPVSMIQRVEVLTGGASAVYGADAVAGVVNFILKDNFQGVEFDASYQFFNHQQGNSVANIVEARGFALPGDKSADGKVREFNLTMGGNFADNKGNATINFTRNQTDALLQSERDFSSCALNPAGATFTCGGSSTSYPGRFFLNTGSRTVADANGNTRPFKSATDVFNFGPTNYFQRPSTRYSVTASAHYDINDKVRVYTLNSFHDDSTVAQIAPSGLFGTDFSGVNSIKFENPLLSADWKAQLHASNQEADTPTTFNKPGDTADLQIARRNVEGGGRQDHIRHTSYRTVTGVKGDIGAWSYDAFAQIGKVIYQETYKNDFSTVRIQRAMDVVADKNGKPVCRSFASGVDPNCVPYDIWSLGKVDPAAVKYLATPGFQKGYTEQQVLGASLAGDLTEYGIKLPTAKSGVGVAFGLERRTERLQLETDAAFTSGDLAGQGGPTIGTEGEYSVTDIFGEVRVPVFERMPLAYALNLNATYRHSNYSTGPKTNTWGSGLDWSPIKDIKVRGSYQVAVRAPNVVELFSSQAGGLFNMESDPCAGDKPTATAAQCANTGVTAAQYGKIVDSTAGQYNGLFGGNPLLEPETSNSMTFGVILNPIKDMTFSVDYFDIQIEKAIGSLPPDGTVNECLNTGNPAYCKLITRDSKGTLWLLPQAQVISTNINVAKIGTKGVDFGLDYGMRMGDMGKLDFSVMGTYLLEAKSETQPGKGAFDCAGYFGTTCGNPAPTWRHKLRGTWTAPFGLSTTLTWRYFGSAKNQLTSDDPQLHGDVAESQSNIKAVSYLDLAMGYKLTKNITLSASINNLLDKDPPVLNTGAPFGNGNTYPVVYDALGRRVTLGFNAKF</sequence>
<keyword evidence="8 15" id="KW-0675">Receptor</keyword>
<evidence type="ECO:0000313" key="15">
    <source>
        <dbReference type="EMBL" id="MDC8770880.1"/>
    </source>
</evidence>
<evidence type="ECO:0000256" key="12">
    <source>
        <dbReference type="SAM" id="SignalP"/>
    </source>
</evidence>
<dbReference type="Pfam" id="PF07715">
    <property type="entry name" value="Plug"/>
    <property type="match status" value="1"/>
</dbReference>
<dbReference type="InterPro" id="IPR036942">
    <property type="entry name" value="Beta-barrel_TonB_sf"/>
</dbReference>
<keyword evidence="6 11" id="KW-0798">TonB box</keyword>
<dbReference type="PANTHER" id="PTHR47234:SF2">
    <property type="entry name" value="TONB-DEPENDENT RECEPTOR"/>
    <property type="match status" value="1"/>
</dbReference>
<protein>
    <submittedName>
        <fullName evidence="15">TonB-dependent receptor</fullName>
    </submittedName>
</protein>
<feature type="domain" description="TonB-dependent receptor plug" evidence="14">
    <location>
        <begin position="45"/>
        <end position="155"/>
    </location>
</feature>
<dbReference type="PROSITE" id="PS52016">
    <property type="entry name" value="TONB_DEPENDENT_REC_3"/>
    <property type="match status" value="1"/>
</dbReference>
<dbReference type="Proteomes" id="UP001221189">
    <property type="component" value="Unassembled WGS sequence"/>
</dbReference>
<dbReference type="InterPro" id="IPR039426">
    <property type="entry name" value="TonB-dep_rcpt-like"/>
</dbReference>
<dbReference type="InterPro" id="IPR000531">
    <property type="entry name" value="Beta-barrel_TonB"/>
</dbReference>
<dbReference type="SUPFAM" id="SSF56935">
    <property type="entry name" value="Porins"/>
    <property type="match status" value="1"/>
</dbReference>
<evidence type="ECO:0000256" key="8">
    <source>
        <dbReference type="ARBA" id="ARBA00023170"/>
    </source>
</evidence>
<keyword evidence="12" id="KW-0732">Signal</keyword>
<evidence type="ECO:0000256" key="5">
    <source>
        <dbReference type="ARBA" id="ARBA00022692"/>
    </source>
</evidence>
<evidence type="ECO:0000256" key="10">
    <source>
        <dbReference type="PROSITE-ProRule" id="PRU01360"/>
    </source>
</evidence>
<dbReference type="PANTHER" id="PTHR47234">
    <property type="match status" value="1"/>
</dbReference>
<evidence type="ECO:0000256" key="7">
    <source>
        <dbReference type="ARBA" id="ARBA00023136"/>
    </source>
</evidence>
<evidence type="ECO:0000256" key="1">
    <source>
        <dbReference type="ARBA" id="ARBA00004571"/>
    </source>
</evidence>
<name>A0ABT5KD07_9BURK</name>
<organism evidence="15 16">
    <name type="scientific">Roseateles albus</name>
    <dbReference type="NCBI Taxonomy" id="2987525"/>
    <lineage>
        <taxon>Bacteria</taxon>
        <taxon>Pseudomonadati</taxon>
        <taxon>Pseudomonadota</taxon>
        <taxon>Betaproteobacteria</taxon>
        <taxon>Burkholderiales</taxon>
        <taxon>Sphaerotilaceae</taxon>
        <taxon>Roseateles</taxon>
    </lineage>
</organism>
<feature type="signal peptide" evidence="12">
    <location>
        <begin position="1"/>
        <end position="25"/>
    </location>
</feature>
<evidence type="ECO:0000256" key="6">
    <source>
        <dbReference type="ARBA" id="ARBA00023077"/>
    </source>
</evidence>
<dbReference type="InterPro" id="IPR037066">
    <property type="entry name" value="Plug_dom_sf"/>
</dbReference>
<keyword evidence="5 10" id="KW-0812">Transmembrane</keyword>
<keyword evidence="9 10" id="KW-0998">Cell outer membrane</keyword>